<accession>A0AAN8A6Y1</accession>
<sequence length="359" mass="42240">MVTRWRRFVRWIVTLDHETSLSPSLLSLGTERAYETLPSVTNYIFCLGGRLRTNRIMSWYKYLPVIVFVIIIMPCVLFSIFETPYNVSRHDNLSLISLVVLFYYFWAMTLLTFLRTATGDPGMLPRNIHPGQWQSFDNNNNNNLIVSQFFTPQDYYNIITLPAHTSKKNHPERNNTIDIKYCWTCKIWRPPRSHHCPTCDVCIQTHDHHCMWVNNCVGQRNYRYFISFLIASTFTSSLLIITSLIHLHRVHWVVKRSPVSVLLIIYGGLTIWYPFILLLYHIAMTATQQTTREYLKTMSDNSVKNPVMHPRIKRVSTNIFDRGNCVTNMFSLMGQVRGPNLWPPRDRVSRSGDWRLQKW</sequence>
<dbReference type="Proteomes" id="UP001306508">
    <property type="component" value="Unassembled WGS sequence"/>
</dbReference>
<keyword evidence="7" id="KW-0449">Lipoprotein</keyword>
<evidence type="ECO:0000256" key="10">
    <source>
        <dbReference type="ARBA" id="ARBA00048048"/>
    </source>
</evidence>
<feature type="transmembrane region" description="Helical" evidence="11">
    <location>
        <begin position="224"/>
        <end position="247"/>
    </location>
</feature>
<dbReference type="GO" id="GO:0005789">
    <property type="term" value="C:endoplasmic reticulum membrane"/>
    <property type="evidence" value="ECO:0007669"/>
    <property type="project" value="UniProtKB-SubCell"/>
</dbReference>
<protein>
    <recommendedName>
        <fullName evidence="11">Palmitoyltransferase</fullName>
        <ecNumber evidence="11">2.3.1.225</ecNumber>
    </recommendedName>
</protein>
<evidence type="ECO:0000256" key="11">
    <source>
        <dbReference type="RuleBase" id="RU079119"/>
    </source>
</evidence>
<comment type="catalytic activity">
    <reaction evidence="10 11">
        <text>L-cysteinyl-[protein] + hexadecanoyl-CoA = S-hexadecanoyl-L-cysteinyl-[protein] + CoA</text>
        <dbReference type="Rhea" id="RHEA:36683"/>
        <dbReference type="Rhea" id="RHEA-COMP:10131"/>
        <dbReference type="Rhea" id="RHEA-COMP:11032"/>
        <dbReference type="ChEBI" id="CHEBI:29950"/>
        <dbReference type="ChEBI" id="CHEBI:57287"/>
        <dbReference type="ChEBI" id="CHEBI:57379"/>
        <dbReference type="ChEBI" id="CHEBI:74151"/>
        <dbReference type="EC" id="2.3.1.225"/>
    </reaction>
</comment>
<evidence type="ECO:0000256" key="9">
    <source>
        <dbReference type="ARBA" id="ARBA00023463"/>
    </source>
</evidence>
<feature type="domain" description="Palmitoyltransferase DHHC" evidence="12">
    <location>
        <begin position="178"/>
        <end position="296"/>
    </location>
</feature>
<name>A0AAN8A6Y1_9SACH</name>
<dbReference type="PANTHER" id="PTHR22883:SF43">
    <property type="entry name" value="PALMITOYLTRANSFERASE APP"/>
    <property type="match status" value="1"/>
</dbReference>
<keyword evidence="6" id="KW-0564">Palmitate</keyword>
<dbReference type="PROSITE" id="PS50216">
    <property type="entry name" value="DHHC"/>
    <property type="match status" value="1"/>
</dbReference>
<keyword evidence="2 11" id="KW-0808">Transferase</keyword>
<evidence type="ECO:0000313" key="13">
    <source>
        <dbReference type="EMBL" id="KAK5779672.1"/>
    </source>
</evidence>
<feature type="transmembrane region" description="Helical" evidence="11">
    <location>
        <begin position="59"/>
        <end position="81"/>
    </location>
</feature>
<keyword evidence="4 11" id="KW-1133">Transmembrane helix</keyword>
<proteinExistence type="inferred from homology"/>
<dbReference type="GO" id="GO:0019706">
    <property type="term" value="F:protein-cysteine S-palmitoyltransferase activity"/>
    <property type="evidence" value="ECO:0007669"/>
    <property type="project" value="UniProtKB-EC"/>
</dbReference>
<dbReference type="InterPro" id="IPR001594">
    <property type="entry name" value="Palmitoyltrfase_DHHC"/>
</dbReference>
<dbReference type="GO" id="GO:0006612">
    <property type="term" value="P:protein targeting to membrane"/>
    <property type="evidence" value="ECO:0007669"/>
    <property type="project" value="TreeGrafter"/>
</dbReference>
<dbReference type="InterPro" id="IPR039859">
    <property type="entry name" value="PFA4/ZDH16/20/ERF2-like"/>
</dbReference>
<evidence type="ECO:0000256" key="6">
    <source>
        <dbReference type="ARBA" id="ARBA00023139"/>
    </source>
</evidence>
<dbReference type="Pfam" id="PF01529">
    <property type="entry name" value="DHHC"/>
    <property type="match status" value="1"/>
</dbReference>
<evidence type="ECO:0000256" key="4">
    <source>
        <dbReference type="ARBA" id="ARBA00022989"/>
    </source>
</evidence>
<feature type="transmembrane region" description="Helical" evidence="11">
    <location>
        <begin position="259"/>
        <end position="282"/>
    </location>
</feature>
<evidence type="ECO:0000256" key="7">
    <source>
        <dbReference type="ARBA" id="ARBA00023288"/>
    </source>
</evidence>
<comment type="subcellular location">
    <subcellularLocation>
        <location evidence="1">Endoplasmic reticulum membrane</location>
        <topology evidence="1">Multi-pass membrane protein</topology>
    </subcellularLocation>
</comment>
<evidence type="ECO:0000313" key="14">
    <source>
        <dbReference type="Proteomes" id="UP001306508"/>
    </source>
</evidence>
<dbReference type="EMBL" id="JAWIZZ010000046">
    <property type="protein sequence ID" value="KAK5779672.1"/>
    <property type="molecule type" value="Genomic_DNA"/>
</dbReference>
<comment type="caution">
    <text evidence="13">The sequence shown here is derived from an EMBL/GenBank/DDBJ whole genome shotgun (WGS) entry which is preliminary data.</text>
</comment>
<evidence type="ECO:0000256" key="5">
    <source>
        <dbReference type="ARBA" id="ARBA00023136"/>
    </source>
</evidence>
<gene>
    <name evidence="13" type="ORF">RI543_002791</name>
</gene>
<keyword evidence="14" id="KW-1185">Reference proteome</keyword>
<evidence type="ECO:0000256" key="3">
    <source>
        <dbReference type="ARBA" id="ARBA00022692"/>
    </source>
</evidence>
<organism evidence="13 14">
    <name type="scientific">Arxiozyma heterogenica</name>
    <dbReference type="NCBI Taxonomy" id="278026"/>
    <lineage>
        <taxon>Eukaryota</taxon>
        <taxon>Fungi</taxon>
        <taxon>Dikarya</taxon>
        <taxon>Ascomycota</taxon>
        <taxon>Saccharomycotina</taxon>
        <taxon>Saccharomycetes</taxon>
        <taxon>Saccharomycetales</taxon>
        <taxon>Saccharomycetaceae</taxon>
        <taxon>Arxiozyma</taxon>
    </lineage>
</organism>
<dbReference type="AlphaFoldDB" id="A0AAN8A6Y1"/>
<dbReference type="PANTHER" id="PTHR22883">
    <property type="entry name" value="ZINC FINGER DHHC DOMAIN CONTAINING PROTEIN"/>
    <property type="match status" value="1"/>
</dbReference>
<reference evidence="14" key="1">
    <citation type="submission" date="2023-07" db="EMBL/GenBank/DDBJ databases">
        <title>A draft genome of Kazachstania heterogenica Y-27499.</title>
        <authorList>
            <person name="Donic C."/>
            <person name="Kralova J.S."/>
            <person name="Fidel L."/>
            <person name="Ben-Dor S."/>
            <person name="Jung S."/>
        </authorList>
    </citation>
    <scope>NUCLEOTIDE SEQUENCE [LARGE SCALE GENOMIC DNA]</scope>
    <source>
        <strain evidence="14">Y27499</strain>
    </source>
</reference>
<evidence type="ECO:0000256" key="8">
    <source>
        <dbReference type="ARBA" id="ARBA00023315"/>
    </source>
</evidence>
<comment type="similarity">
    <text evidence="9">Belongs to the DHHC palmitoyltransferase family. ERF2/ZDHHC9 subfamily.</text>
</comment>
<feature type="transmembrane region" description="Helical" evidence="11">
    <location>
        <begin position="93"/>
        <end position="114"/>
    </location>
</feature>
<keyword evidence="3 11" id="KW-0812">Transmembrane</keyword>
<comment type="domain">
    <text evidence="11">The DHHC domain is required for palmitoyltransferase activity.</text>
</comment>
<dbReference type="EC" id="2.3.1.225" evidence="11"/>
<evidence type="ECO:0000259" key="12">
    <source>
        <dbReference type="Pfam" id="PF01529"/>
    </source>
</evidence>
<evidence type="ECO:0000256" key="1">
    <source>
        <dbReference type="ARBA" id="ARBA00004477"/>
    </source>
</evidence>
<keyword evidence="5 11" id="KW-0472">Membrane</keyword>
<dbReference type="GO" id="GO:0005794">
    <property type="term" value="C:Golgi apparatus"/>
    <property type="evidence" value="ECO:0007669"/>
    <property type="project" value="TreeGrafter"/>
</dbReference>
<evidence type="ECO:0000256" key="2">
    <source>
        <dbReference type="ARBA" id="ARBA00022679"/>
    </source>
</evidence>
<keyword evidence="8 11" id="KW-0012">Acyltransferase</keyword>